<comment type="caution">
    <text evidence="1">The sequence shown here is derived from an EMBL/GenBank/DDBJ whole genome shotgun (WGS) entry which is preliminary data.</text>
</comment>
<organism evidence="1 2">
    <name type="scientific">Ruegeria marisrubri</name>
    <dbReference type="NCBI Taxonomy" id="1685379"/>
    <lineage>
        <taxon>Bacteria</taxon>
        <taxon>Pseudomonadati</taxon>
        <taxon>Pseudomonadota</taxon>
        <taxon>Alphaproteobacteria</taxon>
        <taxon>Rhodobacterales</taxon>
        <taxon>Roseobacteraceae</taxon>
        <taxon>Ruegeria</taxon>
    </lineage>
</organism>
<evidence type="ECO:0000313" key="2">
    <source>
        <dbReference type="Proteomes" id="UP000053791"/>
    </source>
</evidence>
<dbReference type="OrthoDB" id="9790331at2"/>
<accession>A0A0X3TL20</accession>
<dbReference type="RefSeq" id="WP_068348267.1">
    <property type="nucleotide sequence ID" value="NZ_LQBQ01000035.1"/>
</dbReference>
<dbReference type="AlphaFoldDB" id="A0A0X3TL20"/>
<protein>
    <submittedName>
        <fullName evidence="1">Uncharacterized protein</fullName>
    </submittedName>
</protein>
<name>A0A0X3TL20_9RHOB</name>
<gene>
    <name evidence="1" type="ORF">AVO45_11595</name>
</gene>
<sequence>MTEILEIHTQCARALMRVEIWVCGGEGSDLPTVGERPCEMTKGEEGGADYDRKWPAHALQALW</sequence>
<dbReference type="STRING" id="1685379.AVO45_11595"/>
<dbReference type="EMBL" id="LQBQ01000035">
    <property type="protein sequence ID" value="KUJ76434.1"/>
    <property type="molecule type" value="Genomic_DNA"/>
</dbReference>
<proteinExistence type="predicted"/>
<reference evidence="1 2" key="1">
    <citation type="submission" date="2015-12" db="EMBL/GenBank/DDBJ databases">
        <authorList>
            <person name="Shamseldin A."/>
            <person name="Moawad H."/>
            <person name="Abd El-Rahim W.M."/>
            <person name="Sadowsky M.J."/>
        </authorList>
    </citation>
    <scope>NUCLEOTIDE SEQUENCE [LARGE SCALE GENOMIC DNA]</scope>
    <source>
        <strain evidence="1 2">ZGT118</strain>
    </source>
</reference>
<keyword evidence="2" id="KW-1185">Reference proteome</keyword>
<evidence type="ECO:0000313" key="1">
    <source>
        <dbReference type="EMBL" id="KUJ76434.1"/>
    </source>
</evidence>
<dbReference type="Proteomes" id="UP000053791">
    <property type="component" value="Unassembled WGS sequence"/>
</dbReference>